<dbReference type="PANTHER" id="PTHR37489">
    <property type="entry name" value="DUF3500 DOMAIN-CONTAINING PROTEIN"/>
    <property type="match status" value="1"/>
</dbReference>
<organism evidence="2 3">
    <name type="scientific">Actinoplanes missouriensis (strain ATCC 14538 / DSM 43046 / CBS 188.64 / JCM 3121 / NBRC 102363 / NCIMB 12654 / NRRL B-3342 / UNCC 431)</name>
    <dbReference type="NCBI Taxonomy" id="512565"/>
    <lineage>
        <taxon>Bacteria</taxon>
        <taxon>Bacillati</taxon>
        <taxon>Actinomycetota</taxon>
        <taxon>Actinomycetes</taxon>
        <taxon>Micromonosporales</taxon>
        <taxon>Micromonosporaceae</taxon>
        <taxon>Actinoplanes</taxon>
    </lineage>
</organism>
<evidence type="ECO:0000256" key="1">
    <source>
        <dbReference type="SAM" id="SignalP"/>
    </source>
</evidence>
<name>I0HAC9_ACTM4</name>
<gene>
    <name evidence="2" type="ordered locus">AMIS_47460</name>
</gene>
<keyword evidence="3" id="KW-1185">Reference proteome</keyword>
<dbReference type="AlphaFoldDB" id="I0HAC9"/>
<dbReference type="STRING" id="512565.AMIS_47460"/>
<dbReference type="PATRIC" id="fig|512565.3.peg.4735"/>
<dbReference type="eggNOG" id="COG0715">
    <property type="taxonomic scope" value="Bacteria"/>
</dbReference>
<proteinExistence type="predicted"/>
<dbReference type="HOGENOM" id="CLU_033093_1_1_11"/>
<dbReference type="RefSeq" id="WP_014444855.1">
    <property type="nucleotide sequence ID" value="NC_017093.1"/>
</dbReference>
<dbReference type="KEGG" id="ams:AMIS_47460"/>
<sequence>MLTPRRAVTAGTAALLLALTAACGDDESATTDTTTAASTAASAAAGSGTSTSTGGTEDVLNATTAFLALLDDTQKTSVQGERTTDNLTKWSNLPDQLFTRAGLRMDALSTEQQAAVLKILQAALSSDGYAQVTGITTGDGVLKASGGMDLDFGADHYWIRILGTPSESEIWTIQYGGHHLAVNITLKGDAMTLAPTLWGAQPASYTTSGTTVEPLKGETDEAFAVMDALDGEQQKAAQLDTAITEIVLGAQQDGKTLAEEGVKVSTFSEKQKELLMALITEWLSTLTPAQAQSKIEEAENNLDKTWFAWSGETTEGRPIYYRVQGPSLIIEFAHQQGEGANAGGITHIHSIYREPDNDYGAELR</sequence>
<dbReference type="Pfam" id="PF12006">
    <property type="entry name" value="DUF3500"/>
    <property type="match status" value="1"/>
</dbReference>
<accession>I0HAC9</accession>
<dbReference type="OrthoDB" id="581140at2"/>
<evidence type="ECO:0000313" key="3">
    <source>
        <dbReference type="Proteomes" id="UP000007882"/>
    </source>
</evidence>
<evidence type="ECO:0000313" key="2">
    <source>
        <dbReference type="EMBL" id="BAL89966.1"/>
    </source>
</evidence>
<feature type="signal peptide" evidence="1">
    <location>
        <begin position="1"/>
        <end position="24"/>
    </location>
</feature>
<dbReference type="EMBL" id="AP012319">
    <property type="protein sequence ID" value="BAL89966.1"/>
    <property type="molecule type" value="Genomic_DNA"/>
</dbReference>
<reference evidence="2 3" key="1">
    <citation type="submission" date="2012-02" db="EMBL/GenBank/DDBJ databases">
        <title>Complete genome sequence of Actinoplanes missouriensis 431 (= NBRC 102363).</title>
        <authorList>
            <person name="Ohnishi Y."/>
            <person name="Ishikawa J."/>
            <person name="Sekine M."/>
            <person name="Hosoyama A."/>
            <person name="Harada T."/>
            <person name="Narita H."/>
            <person name="Hata T."/>
            <person name="Konno Y."/>
            <person name="Tutikane K."/>
            <person name="Fujita N."/>
            <person name="Horinouchi S."/>
            <person name="Hayakawa M."/>
        </authorList>
    </citation>
    <scope>NUCLEOTIDE SEQUENCE [LARGE SCALE GENOMIC DNA]</scope>
    <source>
        <strain evidence="3">ATCC 14538 / DSM 43046 / CBS 188.64 / JCM 3121 / NBRC 102363 / NCIMB 12654 / NRRL B-3342 / UNCC 431</strain>
    </source>
</reference>
<dbReference type="PANTHER" id="PTHR37489:SF1">
    <property type="entry name" value="DUF3500 DOMAIN-CONTAINING PROTEIN"/>
    <property type="match status" value="1"/>
</dbReference>
<protein>
    <recommendedName>
        <fullName evidence="4">DUF3500 domain-containing protein</fullName>
    </recommendedName>
</protein>
<keyword evidence="1" id="KW-0732">Signal</keyword>
<evidence type="ECO:0008006" key="4">
    <source>
        <dbReference type="Google" id="ProtNLM"/>
    </source>
</evidence>
<feature type="chain" id="PRO_5003627906" description="DUF3500 domain-containing protein" evidence="1">
    <location>
        <begin position="25"/>
        <end position="364"/>
    </location>
</feature>
<dbReference type="PROSITE" id="PS51257">
    <property type="entry name" value="PROKAR_LIPOPROTEIN"/>
    <property type="match status" value="1"/>
</dbReference>
<dbReference type="Proteomes" id="UP000007882">
    <property type="component" value="Chromosome"/>
</dbReference>
<dbReference type="InterPro" id="IPR021889">
    <property type="entry name" value="DUF3500"/>
</dbReference>